<dbReference type="Proteomes" id="UP000680805">
    <property type="component" value="Chromosome"/>
</dbReference>
<dbReference type="PANTHER" id="PTHR36440">
    <property type="entry name" value="PUTATIVE (AFU_ORTHOLOGUE AFUA_8G07350)-RELATED"/>
    <property type="match status" value="1"/>
</dbReference>
<sequence>MLQEAIDLRVNPSDETIHLGPLAVRFLLTADNSGGSIAAFELIVPGASRLAAPTHSHDHYEETIYGIDGVLTWTVAGKQIDVGPGQALCIPRGAIHRFDNNGSRDVKALCVITPAAIGPQYFRESAEVIDAAAGGPPDRAKMAEIMRRHGLTPAPPQA</sequence>
<dbReference type="Pfam" id="PF07883">
    <property type="entry name" value="Cupin_2"/>
    <property type="match status" value="1"/>
</dbReference>
<dbReference type="KEGG" id="bsei:KMZ68_21565"/>
<dbReference type="AlphaFoldDB" id="A0A975NME6"/>
<accession>A0A975NME6</accession>
<dbReference type="Gene3D" id="2.60.120.10">
    <property type="entry name" value="Jelly Rolls"/>
    <property type="match status" value="1"/>
</dbReference>
<dbReference type="SUPFAM" id="SSF51182">
    <property type="entry name" value="RmlC-like cupins"/>
    <property type="match status" value="1"/>
</dbReference>
<dbReference type="RefSeq" id="WP_215613172.1">
    <property type="nucleotide sequence ID" value="NZ_CP076135.1"/>
</dbReference>
<feature type="domain" description="Cupin type-2" evidence="1">
    <location>
        <begin position="51"/>
        <end position="111"/>
    </location>
</feature>
<evidence type="ECO:0000313" key="3">
    <source>
        <dbReference type="Proteomes" id="UP000680805"/>
    </source>
</evidence>
<reference evidence="2" key="1">
    <citation type="submission" date="2021-06" db="EMBL/GenBank/DDBJ databases">
        <title>Bradyrhizobium sp. S2-11-2 Genome sequencing.</title>
        <authorList>
            <person name="Jin L."/>
        </authorList>
    </citation>
    <scope>NUCLEOTIDE SEQUENCE</scope>
    <source>
        <strain evidence="2">S2-11-2</strain>
    </source>
</reference>
<dbReference type="InterPro" id="IPR014710">
    <property type="entry name" value="RmlC-like_jellyroll"/>
</dbReference>
<dbReference type="PANTHER" id="PTHR36440:SF1">
    <property type="entry name" value="PUTATIVE (AFU_ORTHOLOGUE AFUA_8G07350)-RELATED"/>
    <property type="match status" value="1"/>
</dbReference>
<proteinExistence type="predicted"/>
<dbReference type="InterPro" id="IPR011051">
    <property type="entry name" value="RmlC_Cupin_sf"/>
</dbReference>
<evidence type="ECO:0000259" key="1">
    <source>
        <dbReference type="Pfam" id="PF07883"/>
    </source>
</evidence>
<name>A0A975NME6_9BRAD</name>
<dbReference type="InterPro" id="IPR013096">
    <property type="entry name" value="Cupin_2"/>
</dbReference>
<gene>
    <name evidence="2" type="ORF">KMZ68_21565</name>
</gene>
<organism evidence="2 3">
    <name type="scientific">Bradyrhizobium sediminis</name>
    <dbReference type="NCBI Taxonomy" id="2840469"/>
    <lineage>
        <taxon>Bacteria</taxon>
        <taxon>Pseudomonadati</taxon>
        <taxon>Pseudomonadota</taxon>
        <taxon>Alphaproteobacteria</taxon>
        <taxon>Hyphomicrobiales</taxon>
        <taxon>Nitrobacteraceae</taxon>
        <taxon>Bradyrhizobium</taxon>
    </lineage>
</organism>
<protein>
    <submittedName>
        <fullName evidence="2">Cupin domain-containing protein</fullName>
    </submittedName>
</protein>
<dbReference type="EMBL" id="CP076135">
    <property type="protein sequence ID" value="QWG17525.1"/>
    <property type="molecule type" value="Genomic_DNA"/>
</dbReference>
<dbReference type="InterPro" id="IPR053146">
    <property type="entry name" value="QDO-like"/>
</dbReference>
<evidence type="ECO:0000313" key="2">
    <source>
        <dbReference type="EMBL" id="QWG17525.1"/>
    </source>
</evidence>